<dbReference type="EMBL" id="JAMKPW020000020">
    <property type="protein sequence ID" value="KAK8207878.1"/>
    <property type="molecule type" value="Genomic_DNA"/>
</dbReference>
<proteinExistence type="predicted"/>
<evidence type="ECO:0000313" key="2">
    <source>
        <dbReference type="Proteomes" id="UP001320706"/>
    </source>
</evidence>
<name>A0ACC3SD42_9PEZI</name>
<accession>A0ACC3SD42</accession>
<gene>
    <name evidence="1" type="ORF">M8818_004131</name>
</gene>
<organism evidence="1 2">
    <name type="scientific">Zalaria obscura</name>
    <dbReference type="NCBI Taxonomy" id="2024903"/>
    <lineage>
        <taxon>Eukaryota</taxon>
        <taxon>Fungi</taxon>
        <taxon>Dikarya</taxon>
        <taxon>Ascomycota</taxon>
        <taxon>Pezizomycotina</taxon>
        <taxon>Dothideomycetes</taxon>
        <taxon>Dothideomycetidae</taxon>
        <taxon>Dothideales</taxon>
        <taxon>Zalariaceae</taxon>
        <taxon>Zalaria</taxon>
    </lineage>
</organism>
<protein>
    <submittedName>
        <fullName evidence="1">Uncharacterized protein</fullName>
    </submittedName>
</protein>
<comment type="caution">
    <text evidence="1">The sequence shown here is derived from an EMBL/GenBank/DDBJ whole genome shotgun (WGS) entry which is preliminary data.</text>
</comment>
<keyword evidence="2" id="KW-1185">Reference proteome</keyword>
<dbReference type="Proteomes" id="UP001320706">
    <property type="component" value="Unassembled WGS sequence"/>
</dbReference>
<reference evidence="1" key="1">
    <citation type="submission" date="2024-02" db="EMBL/GenBank/DDBJ databases">
        <title>Metagenome Assembled Genome of Zalaria obscura JY119.</title>
        <authorList>
            <person name="Vighnesh L."/>
            <person name="Jagadeeshwari U."/>
            <person name="Venkata Ramana C."/>
            <person name="Sasikala C."/>
        </authorList>
    </citation>
    <scope>NUCLEOTIDE SEQUENCE</scope>
    <source>
        <strain evidence="1">JY119</strain>
    </source>
</reference>
<evidence type="ECO:0000313" key="1">
    <source>
        <dbReference type="EMBL" id="KAK8207878.1"/>
    </source>
</evidence>
<sequence length="608" mass="68013">MAHGIKKVGVIGAGVSGVATAAHLHASGLAVTVFERVYDERTAFEPAYPSLLPSVGDSADGLIDHESDEDSQQHSMHLRHAPPGPCYVGLKNNVSTREMKLQINSWKEGTEDFVSHSVLEEYIQDTAVRTGVESLIRYNTRVREVQRISDRWKVSTSELVSKELGVELIESDWEFDALVIASGHYHAPRIPDLPGLRDWKQRWPNRIHHSKSYRRPEAYWGENVLLIGAGVSSMDIARELGSFAQQVYQSSRGGKYDLPASMLPENGIRIGEIAAFEDTREDHMDLEADSTLPGKVRLKSGQELCNIHRIILCTGYHISYPFLRSFHADNVAPEAADDTVLVTDGTQTHNLHKDMFYIPDPTLAFVGVPYHIATFSFFEFQAIAVAAVFSGQTALPSKAEMRREYVERVARKGAGREFHSMKEKGAEIAYVQELVTWINSARTDGKLARGHSEQWHEAYRERLQKLSKLGRDIGTSIPGSEEVFLLQKLVSGIFQQDDPSTDPDTFNYAINFGLIPTTYPTDSDYDAPEAMTQWQRFVHYLDCLNREAPGGVQYKLLFLGRHGEGNHNVAEALYGTKNWNRRLASGKIRQEAETNLVIGSSNAGPTVW</sequence>